<evidence type="ECO:0000259" key="2">
    <source>
        <dbReference type="SMART" id="SM00829"/>
    </source>
</evidence>
<accession>A0AAN8WJZ9</accession>
<comment type="caution">
    <text evidence="3">The sequence shown here is derived from an EMBL/GenBank/DDBJ whole genome shotgun (WGS) entry which is preliminary data.</text>
</comment>
<dbReference type="InterPro" id="IPR051603">
    <property type="entry name" value="Zinc-ADH_QOR/CCCR"/>
</dbReference>
<dbReference type="SUPFAM" id="SSF51735">
    <property type="entry name" value="NAD(P)-binding Rossmann-fold domains"/>
    <property type="match status" value="1"/>
</dbReference>
<feature type="non-terminal residue" evidence="3">
    <location>
        <position position="186"/>
    </location>
</feature>
<keyword evidence="4" id="KW-1185">Reference proteome</keyword>
<dbReference type="Pfam" id="PF00107">
    <property type="entry name" value="ADH_zinc_N"/>
    <property type="match status" value="1"/>
</dbReference>
<evidence type="ECO:0000313" key="4">
    <source>
        <dbReference type="Proteomes" id="UP001381693"/>
    </source>
</evidence>
<dbReference type="AlphaFoldDB" id="A0AAN8WJZ9"/>
<name>A0AAN8WJZ9_HALRR</name>
<reference evidence="3 4" key="1">
    <citation type="submission" date="2023-11" db="EMBL/GenBank/DDBJ databases">
        <title>Halocaridina rubra genome assembly.</title>
        <authorList>
            <person name="Smith C."/>
        </authorList>
    </citation>
    <scope>NUCLEOTIDE SEQUENCE [LARGE SCALE GENOMIC DNA]</scope>
    <source>
        <strain evidence="3">EP-1</strain>
        <tissue evidence="3">Whole</tissue>
    </source>
</reference>
<feature type="domain" description="Enoyl reductase (ER)" evidence="2">
    <location>
        <begin position="1"/>
        <end position="177"/>
    </location>
</feature>
<dbReference type="PANTHER" id="PTHR44154">
    <property type="entry name" value="QUINONE OXIDOREDUCTASE"/>
    <property type="match status" value="1"/>
</dbReference>
<proteinExistence type="predicted"/>
<keyword evidence="1" id="KW-0521">NADP</keyword>
<dbReference type="GO" id="GO:0003960">
    <property type="term" value="F:quinone reductase (NADPH) activity"/>
    <property type="evidence" value="ECO:0007669"/>
    <property type="project" value="TreeGrafter"/>
</dbReference>
<evidence type="ECO:0000313" key="3">
    <source>
        <dbReference type="EMBL" id="KAK7067441.1"/>
    </source>
</evidence>
<dbReference type="GO" id="GO:0003730">
    <property type="term" value="F:mRNA 3'-UTR binding"/>
    <property type="evidence" value="ECO:0007669"/>
    <property type="project" value="TreeGrafter"/>
</dbReference>
<gene>
    <name evidence="3" type="ORF">SK128_017728</name>
</gene>
<dbReference type="GO" id="GO:0070402">
    <property type="term" value="F:NADPH binding"/>
    <property type="evidence" value="ECO:0007669"/>
    <property type="project" value="TreeGrafter"/>
</dbReference>
<dbReference type="InterPro" id="IPR013149">
    <property type="entry name" value="ADH-like_C"/>
</dbReference>
<dbReference type="FunFam" id="3.40.50.720:FF:000244">
    <property type="entry name" value="quinone oxidoreductase"/>
    <property type="match status" value="1"/>
</dbReference>
<protein>
    <recommendedName>
        <fullName evidence="2">Enoyl reductase (ER) domain-containing protein</fullName>
    </recommendedName>
</protein>
<dbReference type="Proteomes" id="UP001381693">
    <property type="component" value="Unassembled WGS sequence"/>
</dbReference>
<sequence>PGDRVFSCHTGQMGTLAEYTTVDEVNTFPLGDKLSFEEGAAVGIPYFTAYRALFQKAQAKENDRILIHGASGAVGLAAIQIAKSHGMYVVGTAGTKEGLELVRSVGAHEVFNHRDAGYLEKLQKTDLFDVILEMLANVNLGHDLALMRRGGRTIVIGSRGTVTVNPRDMMGTEASVIGCALLTATR</sequence>
<dbReference type="EMBL" id="JAXCGZ010018323">
    <property type="protein sequence ID" value="KAK7067441.1"/>
    <property type="molecule type" value="Genomic_DNA"/>
</dbReference>
<evidence type="ECO:0000256" key="1">
    <source>
        <dbReference type="ARBA" id="ARBA00022857"/>
    </source>
</evidence>
<dbReference type="Gene3D" id="3.90.180.10">
    <property type="entry name" value="Medium-chain alcohol dehydrogenases, catalytic domain"/>
    <property type="match status" value="1"/>
</dbReference>
<dbReference type="SMART" id="SM00829">
    <property type="entry name" value="PKS_ER"/>
    <property type="match status" value="1"/>
</dbReference>
<dbReference type="InterPro" id="IPR020843">
    <property type="entry name" value="ER"/>
</dbReference>
<feature type="non-terminal residue" evidence="3">
    <location>
        <position position="1"/>
    </location>
</feature>
<dbReference type="InterPro" id="IPR036291">
    <property type="entry name" value="NAD(P)-bd_dom_sf"/>
</dbReference>
<dbReference type="GO" id="GO:0005829">
    <property type="term" value="C:cytosol"/>
    <property type="evidence" value="ECO:0007669"/>
    <property type="project" value="TreeGrafter"/>
</dbReference>
<dbReference type="Gene3D" id="3.40.50.720">
    <property type="entry name" value="NAD(P)-binding Rossmann-like Domain"/>
    <property type="match status" value="1"/>
</dbReference>
<dbReference type="InterPro" id="IPR011032">
    <property type="entry name" value="GroES-like_sf"/>
</dbReference>
<dbReference type="PANTHER" id="PTHR44154:SF1">
    <property type="entry name" value="QUINONE OXIDOREDUCTASE"/>
    <property type="match status" value="1"/>
</dbReference>
<organism evidence="3 4">
    <name type="scientific">Halocaridina rubra</name>
    <name type="common">Hawaiian red shrimp</name>
    <dbReference type="NCBI Taxonomy" id="373956"/>
    <lineage>
        <taxon>Eukaryota</taxon>
        <taxon>Metazoa</taxon>
        <taxon>Ecdysozoa</taxon>
        <taxon>Arthropoda</taxon>
        <taxon>Crustacea</taxon>
        <taxon>Multicrustacea</taxon>
        <taxon>Malacostraca</taxon>
        <taxon>Eumalacostraca</taxon>
        <taxon>Eucarida</taxon>
        <taxon>Decapoda</taxon>
        <taxon>Pleocyemata</taxon>
        <taxon>Caridea</taxon>
        <taxon>Atyoidea</taxon>
        <taxon>Atyidae</taxon>
        <taxon>Halocaridina</taxon>
    </lineage>
</organism>
<dbReference type="SUPFAM" id="SSF50129">
    <property type="entry name" value="GroES-like"/>
    <property type="match status" value="1"/>
</dbReference>